<proteinExistence type="predicted"/>
<evidence type="ECO:0000313" key="2">
    <source>
        <dbReference type="Proteomes" id="UP000800096"/>
    </source>
</evidence>
<keyword evidence="2" id="KW-1185">Reference proteome</keyword>
<gene>
    <name evidence="1" type="ORF">BDU57DRAFT_513032</name>
</gene>
<protein>
    <submittedName>
        <fullName evidence="1">Uncharacterized protein</fullName>
    </submittedName>
</protein>
<dbReference type="Proteomes" id="UP000800096">
    <property type="component" value="Unassembled WGS sequence"/>
</dbReference>
<name>A0A6A5QWD1_AMPQU</name>
<evidence type="ECO:0000313" key="1">
    <source>
        <dbReference type="EMBL" id="KAF1919763.1"/>
    </source>
</evidence>
<organism evidence="1 2">
    <name type="scientific">Ampelomyces quisqualis</name>
    <name type="common">Powdery mildew agent</name>
    <dbReference type="NCBI Taxonomy" id="50730"/>
    <lineage>
        <taxon>Eukaryota</taxon>
        <taxon>Fungi</taxon>
        <taxon>Dikarya</taxon>
        <taxon>Ascomycota</taxon>
        <taxon>Pezizomycotina</taxon>
        <taxon>Dothideomycetes</taxon>
        <taxon>Pleosporomycetidae</taxon>
        <taxon>Pleosporales</taxon>
        <taxon>Pleosporineae</taxon>
        <taxon>Phaeosphaeriaceae</taxon>
        <taxon>Ampelomyces</taxon>
    </lineage>
</organism>
<reference evidence="1" key="1">
    <citation type="journal article" date="2020" name="Stud. Mycol.">
        <title>101 Dothideomycetes genomes: a test case for predicting lifestyles and emergence of pathogens.</title>
        <authorList>
            <person name="Haridas S."/>
            <person name="Albert R."/>
            <person name="Binder M."/>
            <person name="Bloem J."/>
            <person name="Labutti K."/>
            <person name="Salamov A."/>
            <person name="Andreopoulos B."/>
            <person name="Baker S."/>
            <person name="Barry K."/>
            <person name="Bills G."/>
            <person name="Bluhm B."/>
            <person name="Cannon C."/>
            <person name="Castanera R."/>
            <person name="Culley D."/>
            <person name="Daum C."/>
            <person name="Ezra D."/>
            <person name="Gonzalez J."/>
            <person name="Henrissat B."/>
            <person name="Kuo A."/>
            <person name="Liang C."/>
            <person name="Lipzen A."/>
            <person name="Lutzoni F."/>
            <person name="Magnuson J."/>
            <person name="Mondo S."/>
            <person name="Nolan M."/>
            <person name="Ohm R."/>
            <person name="Pangilinan J."/>
            <person name="Park H.-J."/>
            <person name="Ramirez L."/>
            <person name="Alfaro M."/>
            <person name="Sun H."/>
            <person name="Tritt A."/>
            <person name="Yoshinaga Y."/>
            <person name="Zwiers L.-H."/>
            <person name="Turgeon B."/>
            <person name="Goodwin S."/>
            <person name="Spatafora J."/>
            <person name="Crous P."/>
            <person name="Grigoriev I."/>
        </authorList>
    </citation>
    <scope>NUCLEOTIDE SEQUENCE</scope>
    <source>
        <strain evidence="1">HMLAC05119</strain>
    </source>
</reference>
<dbReference type="AlphaFoldDB" id="A0A6A5QWD1"/>
<dbReference type="EMBL" id="ML979133">
    <property type="protein sequence ID" value="KAF1919763.1"/>
    <property type="molecule type" value="Genomic_DNA"/>
</dbReference>
<accession>A0A6A5QWD1</accession>
<sequence>MDDPEWHPNTYLSDSDRHVARTMKSYRCAPRQTHIVCIADSSQPWPAELSTNSGHAFDDALHEKGSSEPSQSMHGCYKSMRTSPVGGLADSAREGTSGLQRVKAPCVIQLWTERDGSTSWLQSSFVWKPLRKHVNFDSTQLCRLKRAASLASNARC</sequence>